<protein>
    <submittedName>
        <fullName evidence="2">Uncharacterized conserved protein YecE, DUF72 family</fullName>
    </submittedName>
</protein>
<keyword evidence="3" id="KW-1185">Reference proteome</keyword>
<dbReference type="InterPro" id="IPR002763">
    <property type="entry name" value="DUF72"/>
</dbReference>
<dbReference type="Proteomes" id="UP000182360">
    <property type="component" value="Unassembled WGS sequence"/>
</dbReference>
<feature type="region of interest" description="Disordered" evidence="1">
    <location>
        <begin position="253"/>
        <end position="274"/>
    </location>
</feature>
<dbReference type="PANTHER" id="PTHR30348">
    <property type="entry name" value="UNCHARACTERIZED PROTEIN YECE"/>
    <property type="match status" value="1"/>
</dbReference>
<feature type="compositionally biased region" description="Basic and acidic residues" evidence="1">
    <location>
        <begin position="265"/>
        <end position="274"/>
    </location>
</feature>
<name>A0A1H9DCY1_9SPIR</name>
<dbReference type="Gene3D" id="3.20.20.410">
    <property type="entry name" value="Protein of unknown function UPF0759"/>
    <property type="match status" value="1"/>
</dbReference>
<dbReference type="Pfam" id="PF01904">
    <property type="entry name" value="DUF72"/>
    <property type="match status" value="1"/>
</dbReference>
<dbReference type="InterPro" id="IPR036520">
    <property type="entry name" value="UPF0759_sf"/>
</dbReference>
<dbReference type="SUPFAM" id="SSF117396">
    <property type="entry name" value="TM1631-like"/>
    <property type="match status" value="1"/>
</dbReference>
<evidence type="ECO:0000313" key="3">
    <source>
        <dbReference type="Proteomes" id="UP000182360"/>
    </source>
</evidence>
<dbReference type="AlphaFoldDB" id="A0A1H9DCY1"/>
<reference evidence="2 3" key="1">
    <citation type="submission" date="2016-10" db="EMBL/GenBank/DDBJ databases">
        <authorList>
            <person name="de Groot N.N."/>
        </authorList>
    </citation>
    <scope>NUCLEOTIDE SEQUENCE [LARGE SCALE GENOMIC DNA]</scope>
    <source>
        <strain evidence="2 3">B25</strain>
    </source>
</reference>
<evidence type="ECO:0000313" key="2">
    <source>
        <dbReference type="EMBL" id="SEQ11167.1"/>
    </source>
</evidence>
<organism evidence="2 3">
    <name type="scientific">Treponema bryantii</name>
    <dbReference type="NCBI Taxonomy" id="163"/>
    <lineage>
        <taxon>Bacteria</taxon>
        <taxon>Pseudomonadati</taxon>
        <taxon>Spirochaetota</taxon>
        <taxon>Spirochaetia</taxon>
        <taxon>Spirochaetales</taxon>
        <taxon>Treponemataceae</taxon>
        <taxon>Treponema</taxon>
    </lineage>
</organism>
<accession>A0A1H9DCY1</accession>
<dbReference type="OrthoDB" id="9780310at2"/>
<sequence length="274" mass="31500">MSTTLIGTSGYDYPEWKGVFYPGEIKRADFLAYYATQFNALELNNTFYNMPTAERLFSFYERSDGRLQFSIKANQLLTHEVTPLWQNAAQDFKAAIKPLCEKEVLSAVLFQFPQSFHYTNENRIYLAKLIAEFEGYPVVIEFRHKEWIRNSVFEGLVQRKASVAFCDMPNLKYLPAAEVSDGQLMEKSQFIGQIAYIRLHGRNAEAWYSDDPGNNSSARYDYEYSDDEISKFVPIIHTATKEGKKVQVFFNNHPRGNGAKNAKQLQEKTKTAGI</sequence>
<dbReference type="RefSeq" id="WP_074641772.1">
    <property type="nucleotide sequence ID" value="NZ_FOFU01000002.1"/>
</dbReference>
<proteinExistence type="predicted"/>
<dbReference type="EMBL" id="FOFU01000002">
    <property type="protein sequence ID" value="SEQ11167.1"/>
    <property type="molecule type" value="Genomic_DNA"/>
</dbReference>
<evidence type="ECO:0000256" key="1">
    <source>
        <dbReference type="SAM" id="MobiDB-lite"/>
    </source>
</evidence>
<gene>
    <name evidence="2" type="ORF">SAMN04487977_102526</name>
</gene>
<dbReference type="PANTHER" id="PTHR30348:SF13">
    <property type="entry name" value="UPF0759 PROTEIN YUNF"/>
    <property type="match status" value="1"/>
</dbReference>